<reference evidence="1 2" key="1">
    <citation type="submission" date="2019-05" db="EMBL/GenBank/DDBJ databases">
        <title>Another draft genome of Portunus trituberculatus and its Hox gene families provides insights of decapod evolution.</title>
        <authorList>
            <person name="Jeong J.-H."/>
            <person name="Song I."/>
            <person name="Kim S."/>
            <person name="Choi T."/>
            <person name="Kim D."/>
            <person name="Ryu S."/>
            <person name="Kim W."/>
        </authorList>
    </citation>
    <scope>NUCLEOTIDE SEQUENCE [LARGE SCALE GENOMIC DNA]</scope>
    <source>
        <tissue evidence="1">Muscle</tissue>
    </source>
</reference>
<protein>
    <submittedName>
        <fullName evidence="1">Uncharacterized protein</fullName>
    </submittedName>
</protein>
<dbReference type="AlphaFoldDB" id="A0A5B7KHV8"/>
<evidence type="ECO:0000313" key="1">
    <source>
        <dbReference type="EMBL" id="MPD06830.1"/>
    </source>
</evidence>
<organism evidence="1 2">
    <name type="scientific">Portunus trituberculatus</name>
    <name type="common">Swimming crab</name>
    <name type="synonym">Neptunus trituberculatus</name>
    <dbReference type="NCBI Taxonomy" id="210409"/>
    <lineage>
        <taxon>Eukaryota</taxon>
        <taxon>Metazoa</taxon>
        <taxon>Ecdysozoa</taxon>
        <taxon>Arthropoda</taxon>
        <taxon>Crustacea</taxon>
        <taxon>Multicrustacea</taxon>
        <taxon>Malacostraca</taxon>
        <taxon>Eumalacostraca</taxon>
        <taxon>Eucarida</taxon>
        <taxon>Decapoda</taxon>
        <taxon>Pleocyemata</taxon>
        <taxon>Brachyura</taxon>
        <taxon>Eubrachyura</taxon>
        <taxon>Portunoidea</taxon>
        <taxon>Portunidae</taxon>
        <taxon>Portuninae</taxon>
        <taxon>Portunus</taxon>
    </lineage>
</organism>
<keyword evidence="2" id="KW-1185">Reference proteome</keyword>
<sequence length="75" mass="8645">MYVTIPSYSMSRFCPALPNPIPVSRFLLFARIFVYHQSDVDETHSTRHDKIHLHKIPHIIARKGGGWSGRSKTLK</sequence>
<dbReference type="Proteomes" id="UP000324222">
    <property type="component" value="Unassembled WGS sequence"/>
</dbReference>
<name>A0A5B7KHV8_PORTR</name>
<dbReference type="EMBL" id="VSRR010153210">
    <property type="protein sequence ID" value="MPD06830.1"/>
    <property type="molecule type" value="Genomic_DNA"/>
</dbReference>
<proteinExistence type="predicted"/>
<comment type="caution">
    <text evidence="1">The sequence shown here is derived from an EMBL/GenBank/DDBJ whole genome shotgun (WGS) entry which is preliminary data.</text>
</comment>
<evidence type="ECO:0000313" key="2">
    <source>
        <dbReference type="Proteomes" id="UP000324222"/>
    </source>
</evidence>
<gene>
    <name evidence="1" type="ORF">E2C01_102661</name>
</gene>
<accession>A0A5B7KHV8</accession>